<protein>
    <submittedName>
        <fullName evidence="3">Uncharacterized protein</fullName>
    </submittedName>
</protein>
<feature type="compositionally biased region" description="Basic and acidic residues" evidence="1">
    <location>
        <begin position="128"/>
        <end position="152"/>
    </location>
</feature>
<feature type="transmembrane region" description="Helical" evidence="2">
    <location>
        <begin position="9"/>
        <end position="27"/>
    </location>
</feature>
<gene>
    <name evidence="3" type="ORF">XELAEV_18008830mg</name>
</gene>
<dbReference type="AlphaFoldDB" id="A0A974DRK8"/>
<feature type="region of interest" description="Disordered" evidence="1">
    <location>
        <begin position="128"/>
        <end position="163"/>
    </location>
</feature>
<name>A0A974DRK8_XENLA</name>
<feature type="transmembrane region" description="Helical" evidence="2">
    <location>
        <begin position="77"/>
        <end position="98"/>
    </location>
</feature>
<sequence>MQSFIFTQIFIFLYLINFTFIATGFPVHRLDGPNDQEAEIITTTTQHKELTDVHPIQIAGSIRVFGIDININIPVGLLIRVAGGCFGLLIIAVLALYIRYCNKNVRDLREAEEELRCLRVVVQGDKIERPQEDTKEKDDTPTKEIENEKKEVSVPTIKAEPLN</sequence>
<dbReference type="Proteomes" id="UP000694892">
    <property type="component" value="Chromosome 1S"/>
</dbReference>
<reference evidence="4" key="1">
    <citation type="journal article" date="2016" name="Nature">
        <title>Genome evolution in the allotetraploid frog Xenopus laevis.</title>
        <authorList>
            <person name="Session A.M."/>
            <person name="Uno Y."/>
            <person name="Kwon T."/>
            <person name="Chapman J.A."/>
            <person name="Toyoda A."/>
            <person name="Takahashi S."/>
            <person name="Fukui A."/>
            <person name="Hikosaka A."/>
            <person name="Suzuki A."/>
            <person name="Kondo M."/>
            <person name="van Heeringen S.J."/>
            <person name="Quigley I."/>
            <person name="Heinz S."/>
            <person name="Ogino H."/>
            <person name="Ochi H."/>
            <person name="Hellsten U."/>
            <person name="Lyons J.B."/>
            <person name="Simakov O."/>
            <person name="Putnam N."/>
            <person name="Stites J."/>
            <person name="Kuroki Y."/>
            <person name="Tanaka T."/>
            <person name="Michiue T."/>
            <person name="Watanabe M."/>
            <person name="Bogdanovic O."/>
            <person name="Lister R."/>
            <person name="Georgiou G."/>
            <person name="Paranjpe S.S."/>
            <person name="van Kruijsbergen I."/>
            <person name="Shu S."/>
            <person name="Carlson J."/>
            <person name="Kinoshita T."/>
            <person name="Ohta Y."/>
            <person name="Mawaribuchi S."/>
            <person name="Jenkins J."/>
            <person name="Grimwood J."/>
            <person name="Schmutz J."/>
            <person name="Mitros T."/>
            <person name="Mozaffari S.V."/>
            <person name="Suzuki Y."/>
            <person name="Haramoto Y."/>
            <person name="Yamamoto T.S."/>
            <person name="Takagi C."/>
            <person name="Heald R."/>
            <person name="Miller K."/>
            <person name="Haudenschild C."/>
            <person name="Kitzman J."/>
            <person name="Nakayama T."/>
            <person name="Izutsu Y."/>
            <person name="Robert J."/>
            <person name="Fortriede J."/>
            <person name="Burns K."/>
            <person name="Lotay V."/>
            <person name="Karimi K."/>
            <person name="Yasuoka Y."/>
            <person name="Dichmann D.S."/>
            <person name="Flajnik M.F."/>
            <person name="Houston D.W."/>
            <person name="Shendure J."/>
            <person name="DuPasquier L."/>
            <person name="Vize P.D."/>
            <person name="Zorn A.M."/>
            <person name="Ito M."/>
            <person name="Marcotte E.M."/>
            <person name="Wallingford J.B."/>
            <person name="Ito Y."/>
            <person name="Asashima M."/>
            <person name="Ueno N."/>
            <person name="Matsuda Y."/>
            <person name="Veenstra G.J."/>
            <person name="Fujiyama A."/>
            <person name="Harland R.M."/>
            <person name="Taira M."/>
            <person name="Rokhsar D.S."/>
        </authorList>
    </citation>
    <scope>NUCLEOTIDE SEQUENCE [LARGE SCALE GENOMIC DNA]</scope>
    <source>
        <strain evidence="4">J</strain>
    </source>
</reference>
<dbReference type="EMBL" id="CM004467">
    <property type="protein sequence ID" value="OCT96622.1"/>
    <property type="molecule type" value="Genomic_DNA"/>
</dbReference>
<keyword evidence="2" id="KW-0472">Membrane</keyword>
<accession>A0A974DRK8</accession>
<organism evidence="3 4">
    <name type="scientific">Xenopus laevis</name>
    <name type="common">African clawed frog</name>
    <dbReference type="NCBI Taxonomy" id="8355"/>
    <lineage>
        <taxon>Eukaryota</taxon>
        <taxon>Metazoa</taxon>
        <taxon>Chordata</taxon>
        <taxon>Craniata</taxon>
        <taxon>Vertebrata</taxon>
        <taxon>Euteleostomi</taxon>
        <taxon>Amphibia</taxon>
        <taxon>Batrachia</taxon>
        <taxon>Anura</taxon>
        <taxon>Pipoidea</taxon>
        <taxon>Pipidae</taxon>
        <taxon>Xenopodinae</taxon>
        <taxon>Xenopus</taxon>
        <taxon>Xenopus</taxon>
    </lineage>
</organism>
<evidence type="ECO:0000313" key="3">
    <source>
        <dbReference type="EMBL" id="OCT96622.1"/>
    </source>
</evidence>
<keyword evidence="2" id="KW-1133">Transmembrane helix</keyword>
<evidence type="ECO:0000313" key="4">
    <source>
        <dbReference type="Proteomes" id="UP000694892"/>
    </source>
</evidence>
<keyword evidence="2" id="KW-0812">Transmembrane</keyword>
<evidence type="ECO:0000256" key="2">
    <source>
        <dbReference type="SAM" id="Phobius"/>
    </source>
</evidence>
<proteinExistence type="predicted"/>
<evidence type="ECO:0000256" key="1">
    <source>
        <dbReference type="SAM" id="MobiDB-lite"/>
    </source>
</evidence>